<dbReference type="OrthoDB" id="6409609at2759"/>
<name>A0A4Y2EYD1_ARAVE</name>
<evidence type="ECO:0000313" key="1">
    <source>
        <dbReference type="EMBL" id="GBM33218.1"/>
    </source>
</evidence>
<comment type="caution">
    <text evidence="1">The sequence shown here is derived from an EMBL/GenBank/DDBJ whole genome shotgun (WGS) entry which is preliminary data.</text>
</comment>
<dbReference type="AlphaFoldDB" id="A0A4Y2EYD1"/>
<sequence>MSHVCRKWSEGFTSQSVWKKLRFSLTESQLSMDPCPNIKCAEKYSRMFRHVEIVCIRNVDERLIETWFRRLIVFLDILTRNSQLISLKVRWPEIGVILDTINCEEDVKKAIASFLKSQHHWERVEFHSRYFLFPFKQDRKLPVHFVLRRFVNNIEPMDQESSAVAQGLHTFLCQKHQIFQEIPLLQSDYSFIHESMSASQSADKDKLRSSQPKKTIFQCYGSIQSHF</sequence>
<organism evidence="1 2">
    <name type="scientific">Araneus ventricosus</name>
    <name type="common">Orbweaver spider</name>
    <name type="synonym">Epeira ventricosa</name>
    <dbReference type="NCBI Taxonomy" id="182803"/>
    <lineage>
        <taxon>Eukaryota</taxon>
        <taxon>Metazoa</taxon>
        <taxon>Ecdysozoa</taxon>
        <taxon>Arthropoda</taxon>
        <taxon>Chelicerata</taxon>
        <taxon>Arachnida</taxon>
        <taxon>Araneae</taxon>
        <taxon>Araneomorphae</taxon>
        <taxon>Entelegynae</taxon>
        <taxon>Araneoidea</taxon>
        <taxon>Araneidae</taxon>
        <taxon>Araneus</taxon>
    </lineage>
</organism>
<accession>A0A4Y2EYD1</accession>
<dbReference type="EMBL" id="BGPR01000728">
    <property type="protein sequence ID" value="GBM33218.1"/>
    <property type="molecule type" value="Genomic_DNA"/>
</dbReference>
<proteinExistence type="predicted"/>
<protein>
    <recommendedName>
        <fullName evidence="3">F-box domain-containing protein</fullName>
    </recommendedName>
</protein>
<dbReference type="Proteomes" id="UP000499080">
    <property type="component" value="Unassembled WGS sequence"/>
</dbReference>
<reference evidence="1 2" key="1">
    <citation type="journal article" date="2019" name="Sci. Rep.">
        <title>Orb-weaving spider Araneus ventricosus genome elucidates the spidroin gene catalogue.</title>
        <authorList>
            <person name="Kono N."/>
            <person name="Nakamura H."/>
            <person name="Ohtoshi R."/>
            <person name="Moran D.A.P."/>
            <person name="Shinohara A."/>
            <person name="Yoshida Y."/>
            <person name="Fujiwara M."/>
            <person name="Mori M."/>
            <person name="Tomita M."/>
            <person name="Arakawa K."/>
        </authorList>
    </citation>
    <scope>NUCLEOTIDE SEQUENCE [LARGE SCALE GENOMIC DNA]</scope>
</reference>
<keyword evidence="2" id="KW-1185">Reference proteome</keyword>
<evidence type="ECO:0008006" key="3">
    <source>
        <dbReference type="Google" id="ProtNLM"/>
    </source>
</evidence>
<evidence type="ECO:0000313" key="2">
    <source>
        <dbReference type="Proteomes" id="UP000499080"/>
    </source>
</evidence>
<gene>
    <name evidence="1" type="ORF">AVEN_28211_1</name>
</gene>